<evidence type="ECO:0000256" key="1">
    <source>
        <dbReference type="ARBA" id="ARBA00022472"/>
    </source>
</evidence>
<feature type="region of interest" description="Metallo-beta-lactamase C-terminus" evidence="12">
    <location>
        <begin position="593"/>
        <end position="651"/>
    </location>
</feature>
<dbReference type="Proteomes" id="UP000288215">
    <property type="component" value="Unassembled WGS sequence"/>
</dbReference>
<dbReference type="Gene3D" id="3.30.300.20">
    <property type="match status" value="1"/>
</dbReference>
<dbReference type="InterPro" id="IPR050698">
    <property type="entry name" value="MBL"/>
</dbReference>
<keyword evidence="2 12" id="KW-0540">Nuclease</keyword>
<evidence type="ECO:0000259" key="13">
    <source>
        <dbReference type="SMART" id="SM00322"/>
    </source>
</evidence>
<comment type="function">
    <text evidence="12">Terminates transcription on the whole genome. Termination is linked to FttA-mediated RNA cleavage and does not require NTP hydrolysis. Cleaves endonucleolytically at the RNA exit channel of RNA polymerase (RNAP); the 5'-3' exonuclease activity of this protein degrades the nascent RNA released from RNAP.</text>
</comment>
<feature type="binding site" evidence="12">
    <location>
        <position position="367"/>
    </location>
    <ligand>
        <name>Zn(2+)</name>
        <dbReference type="ChEBI" id="CHEBI:29105"/>
        <label>1</label>
    </ligand>
</feature>
<keyword evidence="3 12" id="KW-0479">Metal-binding</keyword>
<feature type="binding site" evidence="12">
    <location>
        <position position="344"/>
    </location>
    <ligand>
        <name>Zn(2+)</name>
        <dbReference type="ChEBI" id="CHEBI:29105"/>
        <label>1</label>
    </ligand>
</feature>
<keyword evidence="5 12" id="KW-0378">Hydrolase</keyword>
<feature type="region of interest" description="Beta-Casp" evidence="12">
    <location>
        <begin position="399"/>
        <end position="592"/>
    </location>
</feature>
<dbReference type="NCBIfam" id="TIGR03675">
    <property type="entry name" value="arCOG00543"/>
    <property type="match status" value="1"/>
</dbReference>
<dbReference type="InterPro" id="IPR033769">
    <property type="entry name" value="TffA_KH"/>
</dbReference>
<feature type="binding site" evidence="12">
    <location>
        <position position="259"/>
    </location>
    <ligand>
        <name>Zn(2+)</name>
        <dbReference type="ChEBI" id="CHEBI:29105"/>
        <label>1</label>
    </ligand>
</feature>
<feature type="region of interest" description="Metallo-beta-lactamase N-terminus" evidence="12">
    <location>
        <begin position="194"/>
        <end position="398"/>
    </location>
</feature>
<evidence type="ECO:0000256" key="2">
    <source>
        <dbReference type="ARBA" id="ARBA00022722"/>
    </source>
</evidence>
<evidence type="ECO:0000256" key="9">
    <source>
        <dbReference type="ARBA" id="ARBA00023015"/>
    </source>
</evidence>
<reference evidence="16 17" key="1">
    <citation type="submission" date="2018-12" db="EMBL/GenBank/DDBJ databases">
        <title>The complete genome of the methanogenic archaea of the candidate phylum Verstraetearchaeota, obtained from the metagenome of underground thermal water.</title>
        <authorList>
            <person name="Kadnikov V.V."/>
            <person name="Mardanov A.V."/>
            <person name="Beletsky A.V."/>
            <person name="Karnachuk O.V."/>
            <person name="Ravin N.V."/>
        </authorList>
    </citation>
    <scope>NUCLEOTIDE SEQUENCE [LARGE SCALE GENOMIC DNA]</scope>
    <source>
        <strain evidence="16">Ch88</strain>
    </source>
</reference>
<keyword evidence="11" id="KW-0804">Transcription</keyword>
<dbReference type="AlphaFoldDB" id="A0A444L6C0"/>
<dbReference type="GO" id="GO:0008270">
    <property type="term" value="F:zinc ion binding"/>
    <property type="evidence" value="ECO:0007669"/>
    <property type="project" value="UniProtKB-UniRule"/>
</dbReference>
<evidence type="ECO:0000256" key="7">
    <source>
        <dbReference type="ARBA" id="ARBA00022839"/>
    </source>
</evidence>
<dbReference type="InterPro" id="IPR015946">
    <property type="entry name" value="KH_dom-like_a/b"/>
</dbReference>
<dbReference type="Pfam" id="PF00753">
    <property type="entry name" value="Lactamase_B"/>
    <property type="match status" value="1"/>
</dbReference>
<comment type="cofactor">
    <cofactor evidence="12">
        <name>Zn(2+)</name>
        <dbReference type="ChEBI" id="CHEBI:29105"/>
    </cofactor>
    <text evidence="12">Binds 2 Zn(2+) ions, which are required for nuclease activity.</text>
</comment>
<dbReference type="GO" id="GO:0004532">
    <property type="term" value="F:RNA exonuclease activity"/>
    <property type="evidence" value="ECO:0007669"/>
    <property type="project" value="UniProtKB-UniRule"/>
</dbReference>
<dbReference type="GO" id="GO:0004521">
    <property type="term" value="F:RNA endonuclease activity"/>
    <property type="evidence" value="ECO:0007669"/>
    <property type="project" value="UniProtKB-UniRule"/>
</dbReference>
<dbReference type="InterPro" id="IPR022712">
    <property type="entry name" value="Beta_Casp"/>
</dbReference>
<evidence type="ECO:0000256" key="3">
    <source>
        <dbReference type="ARBA" id="ARBA00022723"/>
    </source>
</evidence>
<feature type="binding site" evidence="12">
    <location>
        <position position="257"/>
    </location>
    <ligand>
        <name>Zn(2+)</name>
        <dbReference type="ChEBI" id="CHEBI:29105"/>
        <label>1</label>
    </ligand>
</feature>
<feature type="domain" description="Beta-Casp" evidence="15">
    <location>
        <begin position="436"/>
        <end position="560"/>
    </location>
</feature>
<comment type="similarity">
    <text evidence="12">Belongs to the metallo-beta-lactamase superfamily. RNA-metabolizing metallo-beta-lactamase-like family. FttA subfamily.</text>
</comment>
<dbReference type="GO" id="GO:0003677">
    <property type="term" value="F:DNA binding"/>
    <property type="evidence" value="ECO:0007669"/>
    <property type="project" value="UniProtKB-KW"/>
</dbReference>
<keyword evidence="4 12" id="KW-0255">Endonuclease</keyword>
<dbReference type="EMBL" id="RXGA01000003">
    <property type="protein sequence ID" value="RWX73125.1"/>
    <property type="molecule type" value="Genomic_DNA"/>
</dbReference>
<dbReference type="Gene3D" id="3.40.50.10890">
    <property type="match status" value="1"/>
</dbReference>
<dbReference type="EC" id="3.1.-.-" evidence="12"/>
<evidence type="ECO:0000259" key="15">
    <source>
        <dbReference type="SMART" id="SM01027"/>
    </source>
</evidence>
<feature type="binding site" evidence="12">
    <location>
        <position position="618"/>
    </location>
    <ligand>
        <name>Zn(2+)</name>
        <dbReference type="ChEBI" id="CHEBI:29105"/>
        <label>2</label>
    </ligand>
</feature>
<evidence type="ECO:0000256" key="6">
    <source>
        <dbReference type="ARBA" id="ARBA00022833"/>
    </source>
</evidence>
<evidence type="ECO:0000256" key="11">
    <source>
        <dbReference type="ARBA" id="ARBA00023163"/>
    </source>
</evidence>
<feature type="binding site" evidence="12">
    <location>
        <position position="261"/>
    </location>
    <ligand>
        <name>Zn(2+)</name>
        <dbReference type="ChEBI" id="CHEBI:29105"/>
        <label>2</label>
    </ligand>
</feature>
<feature type="domain" description="K Homology" evidence="13">
    <location>
        <begin position="111"/>
        <end position="218"/>
    </location>
</feature>
<dbReference type="Pfam" id="PF17214">
    <property type="entry name" value="KH_TffA"/>
    <property type="match status" value="1"/>
</dbReference>
<dbReference type="GO" id="GO:0003723">
    <property type="term" value="F:RNA binding"/>
    <property type="evidence" value="ECO:0007669"/>
    <property type="project" value="UniProtKB-UniRule"/>
</dbReference>
<keyword evidence="8 12" id="KW-0694">RNA-binding</keyword>
<dbReference type="Pfam" id="PF10996">
    <property type="entry name" value="Beta-Casp"/>
    <property type="match status" value="1"/>
</dbReference>
<dbReference type="Pfam" id="PF07521">
    <property type="entry name" value="RMMBL"/>
    <property type="match status" value="1"/>
</dbReference>
<protein>
    <recommendedName>
        <fullName evidence="12">Transcription termination factor FttA</fullName>
        <ecNumber evidence="12">3.1.-.-</ecNumber>
    </recommendedName>
</protein>
<dbReference type="Gene3D" id="3.60.15.10">
    <property type="entry name" value="Ribonuclease Z/Hydroxyacylglutathione hydrolase-like"/>
    <property type="match status" value="1"/>
</dbReference>
<evidence type="ECO:0000256" key="12">
    <source>
        <dbReference type="HAMAP-Rule" id="MF_00870"/>
    </source>
</evidence>
<keyword evidence="6 12" id="KW-0862">Zinc</keyword>
<dbReference type="InterPro" id="IPR036866">
    <property type="entry name" value="RibonucZ/Hydroxyglut_hydro"/>
</dbReference>
<dbReference type="SMART" id="SM01027">
    <property type="entry name" value="Beta-Casp"/>
    <property type="match status" value="1"/>
</dbReference>
<feature type="region of interest" description="KHa" evidence="12">
    <location>
        <begin position="18"/>
        <end position="85"/>
    </location>
</feature>
<dbReference type="SMART" id="SM00322">
    <property type="entry name" value="KH"/>
    <property type="match status" value="1"/>
</dbReference>
<evidence type="ECO:0000256" key="5">
    <source>
        <dbReference type="ARBA" id="ARBA00022801"/>
    </source>
</evidence>
<dbReference type="CDD" id="cd02410">
    <property type="entry name" value="KH-II_CPSF_arch_rpt2"/>
    <property type="match status" value="1"/>
</dbReference>
<keyword evidence="9 12" id="KW-0805">Transcription regulation</keyword>
<feature type="region of interest" description="KHb" evidence="12">
    <location>
        <begin position="86"/>
        <end position="153"/>
    </location>
</feature>
<gene>
    <name evidence="12" type="primary">fttA</name>
    <name evidence="16" type="ORF">Metus_1099</name>
</gene>
<evidence type="ECO:0000259" key="14">
    <source>
        <dbReference type="SMART" id="SM00849"/>
    </source>
</evidence>
<dbReference type="CDD" id="cd22532">
    <property type="entry name" value="KH-II_CPSF_arch_rpt1"/>
    <property type="match status" value="1"/>
</dbReference>
<keyword evidence="10 12" id="KW-0238">DNA-binding</keyword>
<comment type="subunit">
    <text evidence="12">Homodimer. Interacts with RNA polymerase (RNAP), interacts with the Spt4-Spt5 complex.</text>
</comment>
<evidence type="ECO:0000256" key="10">
    <source>
        <dbReference type="ARBA" id="ARBA00023125"/>
    </source>
</evidence>
<dbReference type="GO" id="GO:0006353">
    <property type="term" value="P:DNA-templated transcription termination"/>
    <property type="evidence" value="ECO:0007669"/>
    <property type="project" value="UniProtKB-UniRule"/>
</dbReference>
<dbReference type="SUPFAM" id="SSF54814">
    <property type="entry name" value="Prokaryotic type KH domain (KH-domain type II)"/>
    <property type="match status" value="1"/>
</dbReference>
<dbReference type="PANTHER" id="PTHR11203">
    <property type="entry name" value="CLEAVAGE AND POLYADENYLATION SPECIFICITY FACTOR FAMILY MEMBER"/>
    <property type="match status" value="1"/>
</dbReference>
<dbReference type="InterPro" id="IPR004087">
    <property type="entry name" value="KH_dom"/>
</dbReference>
<dbReference type="HAMAP" id="MF_00870">
    <property type="entry name" value="FttA"/>
    <property type="match status" value="1"/>
</dbReference>
<evidence type="ECO:0000256" key="8">
    <source>
        <dbReference type="ARBA" id="ARBA00022884"/>
    </source>
</evidence>
<sequence length="651" mass="72615">MLLPHQEKVQRMVNSSTVDTFGWIKRVIEREIPNEAGLTKVDFEGPSIVVYVTNHNLLLENSEPVKRIVREIKKRVIIRADPSSRKRPDEAKKIIEGLIPPEAEISDMHFDDGTGEVTIMAKKPGLVIGKGGSTLRDIASSTGWRPTIIRSPPIKSRIIEQTLYFQSRETDYRLEFLRNVGKKIHRPLVYTNNMVTISALGGFREVGRQAIFVQTLESRILIDCGVRPGAQSAFDEFPRLDFGDFRVEDLDAVVVTHAHLDHCALVPLLFKYGYAGPVYCTKPTKSLMTLLQLDYLDVAVKEGRPVPYGLKDVKKELFHTIPLEYGEVTDIAPDVRLTLHNAGHILGSAMVHLHIGEGLHNIVYTGDFKYAKTRLLEQATCQFPRAETLIMESTYGAPNDVVPSREDTERHFLEVVSKTISNGGKVLIPILAVGRAQEIMLVLDEALKAGIIPQVPVYIEGMLQEVTAIHTAYPEELARDLKNRIFHKGENPFLSEHFISVDDRSARPDIAEGGPSIIMATSGMLTGGPALEYFKLLAPDPKNTMIFVNYQIEGTLGRSVLRGLREIPLSDPSGKIDVVQVKMGVESVDGFSGHSDRKQLLRFVSNLSPRPKQVFMVHGEESKCLSMADAVRRFFKVEASAPSIGDRMRVK</sequence>
<feature type="domain" description="Metallo-beta-lactamase" evidence="14">
    <location>
        <begin position="207"/>
        <end position="405"/>
    </location>
</feature>
<keyword evidence="1 12" id="KW-0806">Transcription termination</keyword>
<evidence type="ECO:0000313" key="16">
    <source>
        <dbReference type="EMBL" id="RWX73125.1"/>
    </source>
</evidence>
<dbReference type="InterPro" id="IPR019975">
    <property type="entry name" value="aCPSF1"/>
</dbReference>
<dbReference type="InterPro" id="IPR009019">
    <property type="entry name" value="KH_sf_prok-type"/>
</dbReference>
<name>A0A444L6C0_METS7</name>
<evidence type="ECO:0000313" key="17">
    <source>
        <dbReference type="Proteomes" id="UP000288215"/>
    </source>
</evidence>
<dbReference type="SUPFAM" id="SSF56281">
    <property type="entry name" value="Metallo-hydrolase/oxidoreductase"/>
    <property type="match status" value="1"/>
</dbReference>
<feature type="binding site" evidence="12">
    <location>
        <position position="367"/>
    </location>
    <ligand>
        <name>Zn(2+)</name>
        <dbReference type="ChEBI" id="CHEBI:29105"/>
        <label>2</label>
    </ligand>
</feature>
<organism evidence="16 17">
    <name type="scientific">Methanosuratincola subterraneus</name>
    <dbReference type="NCBI Taxonomy" id="2593994"/>
    <lineage>
        <taxon>Archaea</taxon>
        <taxon>Thermoproteota</taxon>
        <taxon>Methanosuratincolia</taxon>
        <taxon>Candidatus Methanomethylicales</taxon>
        <taxon>Candidatus Methanomethylicaceae</taxon>
        <taxon>Candidatus Methanosuratincola (ex Vanwonterghem et al. 2016)</taxon>
    </lineage>
</organism>
<dbReference type="Gene3D" id="3.30.300.230">
    <property type="match status" value="1"/>
</dbReference>
<dbReference type="PROSITE" id="PS50084">
    <property type="entry name" value="KH_TYPE_1"/>
    <property type="match status" value="1"/>
</dbReference>
<dbReference type="InterPro" id="IPR001279">
    <property type="entry name" value="Metallo-B-lactamas"/>
</dbReference>
<feature type="binding site" evidence="12">
    <location>
        <position position="262"/>
    </location>
    <ligand>
        <name>Zn(2+)</name>
        <dbReference type="ChEBI" id="CHEBI:29105"/>
        <label>2</label>
    </ligand>
</feature>
<dbReference type="CDD" id="cd16295">
    <property type="entry name" value="TTHA0252-CPSF-like_MBL-fold"/>
    <property type="match status" value="1"/>
</dbReference>
<proteinExistence type="inferred from homology"/>
<accession>A0A444L6C0</accession>
<evidence type="ECO:0000256" key="4">
    <source>
        <dbReference type="ARBA" id="ARBA00022759"/>
    </source>
</evidence>
<comment type="caution">
    <text evidence="16">The sequence shown here is derived from an EMBL/GenBank/DDBJ whole genome shotgun (WGS) entry which is preliminary data.</text>
</comment>
<dbReference type="PANTHER" id="PTHR11203:SF51">
    <property type="entry name" value="CLEAVAGE AND POLYADENYLATION SPECIFICITY FACTOR"/>
    <property type="match status" value="1"/>
</dbReference>
<dbReference type="InterPro" id="IPR011108">
    <property type="entry name" value="RMMBL"/>
</dbReference>
<keyword evidence="7 12" id="KW-0269">Exonuclease</keyword>
<dbReference type="SMART" id="SM00849">
    <property type="entry name" value="Lactamase_B"/>
    <property type="match status" value="1"/>
</dbReference>